<feature type="region of interest" description="Disordered" evidence="1">
    <location>
        <begin position="268"/>
        <end position="293"/>
    </location>
</feature>
<keyword evidence="2" id="KW-0472">Membrane</keyword>
<evidence type="ECO:0000313" key="4">
    <source>
        <dbReference type="Proteomes" id="UP001500102"/>
    </source>
</evidence>
<feature type="transmembrane region" description="Helical" evidence="2">
    <location>
        <begin position="88"/>
        <end position="121"/>
    </location>
</feature>
<dbReference type="EMBL" id="BAAAQB010000026">
    <property type="protein sequence ID" value="GAA2134496.1"/>
    <property type="molecule type" value="Genomic_DNA"/>
</dbReference>
<evidence type="ECO:0000256" key="2">
    <source>
        <dbReference type="SAM" id="Phobius"/>
    </source>
</evidence>
<name>A0ABP5KMV7_9MICC</name>
<accession>A0ABP5KMV7</accession>
<keyword evidence="2" id="KW-1133">Transmembrane helix</keyword>
<feature type="region of interest" description="Disordered" evidence="1">
    <location>
        <begin position="183"/>
        <end position="216"/>
    </location>
</feature>
<keyword evidence="4" id="KW-1185">Reference proteome</keyword>
<evidence type="ECO:0000313" key="3">
    <source>
        <dbReference type="EMBL" id="GAA2134496.1"/>
    </source>
</evidence>
<evidence type="ECO:0008006" key="5">
    <source>
        <dbReference type="Google" id="ProtNLM"/>
    </source>
</evidence>
<evidence type="ECO:0000256" key="1">
    <source>
        <dbReference type="SAM" id="MobiDB-lite"/>
    </source>
</evidence>
<keyword evidence="2" id="KW-0812">Transmembrane</keyword>
<reference evidence="4" key="1">
    <citation type="journal article" date="2019" name="Int. J. Syst. Evol. Microbiol.">
        <title>The Global Catalogue of Microorganisms (GCM) 10K type strain sequencing project: providing services to taxonomists for standard genome sequencing and annotation.</title>
        <authorList>
            <consortium name="The Broad Institute Genomics Platform"/>
            <consortium name="The Broad Institute Genome Sequencing Center for Infectious Disease"/>
            <person name="Wu L."/>
            <person name="Ma J."/>
        </authorList>
    </citation>
    <scope>NUCLEOTIDE SEQUENCE [LARGE SCALE GENOMIC DNA]</scope>
    <source>
        <strain evidence="4">JCM 15921</strain>
    </source>
</reference>
<feature type="compositionally biased region" description="Basic and acidic residues" evidence="1">
    <location>
        <begin position="184"/>
        <end position="195"/>
    </location>
</feature>
<organism evidence="3 4">
    <name type="scientific">Arthrobacter humicola</name>
    <dbReference type="NCBI Taxonomy" id="409291"/>
    <lineage>
        <taxon>Bacteria</taxon>
        <taxon>Bacillati</taxon>
        <taxon>Actinomycetota</taxon>
        <taxon>Actinomycetes</taxon>
        <taxon>Micrococcales</taxon>
        <taxon>Micrococcaceae</taxon>
        <taxon>Arthrobacter</taxon>
    </lineage>
</organism>
<sequence>MKKVIRITRTGANPGRPAGIAAERGVFESQRNHRTLTASDKFPGLHYASCNIQHRSPAKAAKCQHCRGGRPAPNSGNRVDGISQEFGSVLLGILIAVCTVWIPNVGWVVALAWLFIGIAFAVDTEKANGMAVLIFLGLLLWFIPVIGGFLALALVLLGACAICSPTKPATAQHPVNQATFTGLPREKAVDRRDQTTPRAPSRSAAGPRNLTFTAAPEDSATVRSARGYVECRVQHSTEASVVACVFHNRPENTPQWLREQRFAAATWNRRPAVTGSSADKPRLSLTKPPPGSD</sequence>
<comment type="caution">
    <text evidence="3">The sequence shown here is derived from an EMBL/GenBank/DDBJ whole genome shotgun (WGS) entry which is preliminary data.</text>
</comment>
<feature type="transmembrane region" description="Helical" evidence="2">
    <location>
        <begin position="133"/>
        <end position="157"/>
    </location>
</feature>
<protein>
    <recommendedName>
        <fullName evidence="5">DUF4190 domain-containing protein</fullName>
    </recommendedName>
</protein>
<proteinExistence type="predicted"/>
<gene>
    <name evidence="3" type="ORF">GCM10009825_18160</name>
</gene>
<dbReference type="Proteomes" id="UP001500102">
    <property type="component" value="Unassembled WGS sequence"/>
</dbReference>